<dbReference type="EMBL" id="NRDI02000021">
    <property type="protein sequence ID" value="KAI1509323.1"/>
    <property type="molecule type" value="Genomic_DNA"/>
</dbReference>
<reference evidence="2" key="2">
    <citation type="submission" date="2021-05" db="EMBL/GenBank/DDBJ databases">
        <authorList>
            <person name="Moolhuijzen P.M."/>
            <person name="Moffat C.S."/>
        </authorList>
    </citation>
    <scope>NUCLEOTIDE SEQUENCE</scope>
    <source>
        <strain evidence="2">86-124</strain>
    </source>
</reference>
<comment type="caution">
    <text evidence="1">The sequence shown here is derived from an EMBL/GenBank/DDBJ whole genome shotgun (WGS) entry which is preliminary data.</text>
</comment>
<dbReference type="Proteomes" id="UP000249757">
    <property type="component" value="Unassembled WGS sequence"/>
</dbReference>
<proteinExistence type="predicted"/>
<evidence type="ECO:0000313" key="4">
    <source>
        <dbReference type="Proteomes" id="UP000249757"/>
    </source>
</evidence>
<sequence length="157" mass="18145">MSIPEGFDIWEEHDLILVSNRNVAQELQGHIDRLKPRFENDQLNTISYTKFMQTKDKIIKLEVAEALVQKTMDLYRWARNEGKKQRPASPVDTVPASESKYAVAIGVEGDLPVSPLRGVYFLKMILKDQWRIVVKLDPQETRLRNNQSIDMIDSYIG</sequence>
<reference evidence="1" key="1">
    <citation type="journal article" date="2018" name="BMC Genomics">
        <title>Comparative genomics of the wheat fungal pathogen Pyrenophora tritici-repentis reveals chromosomal variations and genome plasticity.</title>
        <authorList>
            <person name="Moolhuijzen P."/>
            <person name="See P.T."/>
            <person name="Hane J.K."/>
            <person name="Shi G."/>
            <person name="Liu Z."/>
            <person name="Oliver R.P."/>
            <person name="Moffat C.S."/>
        </authorList>
    </citation>
    <scope>NUCLEOTIDE SEQUENCE [LARGE SCALE GENOMIC DNA]</scope>
    <source>
        <strain evidence="1">M4</strain>
    </source>
</reference>
<accession>A0A2W1HCR1</accession>
<protein>
    <submittedName>
        <fullName evidence="1">Uncharacterized protein</fullName>
    </submittedName>
</protein>
<evidence type="ECO:0000313" key="1">
    <source>
        <dbReference type="EMBL" id="KAF7569783.1"/>
    </source>
</evidence>
<evidence type="ECO:0000313" key="3">
    <source>
        <dbReference type="Proteomes" id="UP000245464"/>
    </source>
</evidence>
<keyword evidence="4" id="KW-1185">Reference proteome</keyword>
<evidence type="ECO:0000313" key="2">
    <source>
        <dbReference type="EMBL" id="KAI1509323.1"/>
    </source>
</evidence>
<gene>
    <name evidence="2" type="ORF">Ptr86124_011863</name>
    <name evidence="1" type="ORF">PtrM4_121980</name>
</gene>
<dbReference type="Proteomes" id="UP000245464">
    <property type="component" value="Chromosome 6"/>
</dbReference>
<name>A0A2W1HCR1_9PLEO</name>
<dbReference type="AlphaFoldDB" id="A0A2W1HCR1"/>
<reference evidence="2" key="3">
    <citation type="journal article" date="2022" name="bioRxiv">
        <title>A global pangenome for the wheat fungal pathogen Pyrenophora tritici-repentis and prediction of effector protein structural homology.</title>
        <authorList>
            <person name="Moolhuijzen P."/>
            <person name="See P.T."/>
            <person name="Shi G."/>
            <person name="Powell H.R."/>
            <person name="Cockram J."/>
            <person name="Jorgensen L.N."/>
            <person name="Benslimane H."/>
            <person name="Strelkov S.E."/>
            <person name="Turner J."/>
            <person name="Liu Z."/>
            <person name="Moffat C.S."/>
        </authorList>
    </citation>
    <scope>NUCLEOTIDE SEQUENCE</scope>
    <source>
        <strain evidence="2">86-124</strain>
    </source>
</reference>
<organism evidence="1 3">
    <name type="scientific">Pyrenophora tritici-repentis</name>
    <dbReference type="NCBI Taxonomy" id="45151"/>
    <lineage>
        <taxon>Eukaryota</taxon>
        <taxon>Fungi</taxon>
        <taxon>Dikarya</taxon>
        <taxon>Ascomycota</taxon>
        <taxon>Pezizomycotina</taxon>
        <taxon>Dothideomycetes</taxon>
        <taxon>Pleosporomycetidae</taxon>
        <taxon>Pleosporales</taxon>
        <taxon>Pleosporineae</taxon>
        <taxon>Pleosporaceae</taxon>
        <taxon>Pyrenophora</taxon>
    </lineage>
</organism>
<dbReference type="EMBL" id="NQIK02000006">
    <property type="protein sequence ID" value="KAF7569783.1"/>
    <property type="molecule type" value="Genomic_DNA"/>
</dbReference>
<reference evidence="4" key="4">
    <citation type="journal article" date="2022" name="Microb. Genom.">
        <title>A global pangenome for the wheat fungal pathogen Pyrenophora tritici-repentis and prediction of effector protein structural homology.</title>
        <authorList>
            <person name="Moolhuijzen P.M."/>
            <person name="See P.T."/>
            <person name="Shi G."/>
            <person name="Powell H.R."/>
            <person name="Cockram J."/>
            <person name="Jorgensen L.N."/>
            <person name="Benslimane H."/>
            <person name="Strelkov S.E."/>
            <person name="Turner J."/>
            <person name="Liu Z."/>
            <person name="Moffat C.S."/>
        </authorList>
    </citation>
    <scope>NUCLEOTIDE SEQUENCE [LARGE SCALE GENOMIC DNA]</scope>
</reference>